<evidence type="ECO:0000256" key="7">
    <source>
        <dbReference type="ARBA" id="ARBA00023010"/>
    </source>
</evidence>
<dbReference type="InterPro" id="IPR030659">
    <property type="entry name" value="SecY_CS"/>
</dbReference>
<evidence type="ECO:0000256" key="2">
    <source>
        <dbReference type="ARBA" id="ARBA00005751"/>
    </source>
</evidence>
<dbReference type="InterPro" id="IPR023201">
    <property type="entry name" value="SecY_dom_sf"/>
</dbReference>
<dbReference type="PANTHER" id="PTHR10906">
    <property type="entry name" value="SECY/SEC61-ALPHA FAMILY MEMBER"/>
    <property type="match status" value="1"/>
</dbReference>
<dbReference type="RefSeq" id="WP_105084922.1">
    <property type="nucleotide sequence ID" value="NZ_CALLRK010000199.1"/>
</dbReference>
<dbReference type="Pfam" id="PF00344">
    <property type="entry name" value="SecY"/>
    <property type="match status" value="1"/>
</dbReference>
<reference evidence="13 14" key="1">
    <citation type="journal article" date="2018" name="Int. J. Syst. Evol. Microbiol.">
        <title>Veillonella infantium sp. nov., an anaerobic, Gram-stain-negative coccus isolated from tongue biofilm of a Thai child.</title>
        <authorList>
            <person name="Mashima I."/>
            <person name="Liao Y.C."/>
            <person name="Miyakawa H."/>
            <person name="Theodorea C.F."/>
            <person name="Thawboon B."/>
            <person name="Thaweboon S."/>
            <person name="Scannapieco F.A."/>
            <person name="Nakazawa F."/>
        </authorList>
    </citation>
    <scope>NUCLEOTIDE SEQUENCE [LARGE SCALE GENOMIC DNA]</scope>
    <source>
        <strain evidence="13 14">T11011-4</strain>
    </source>
</reference>
<dbReference type="NCBIfam" id="TIGR00967">
    <property type="entry name" value="3a0501s007"/>
    <property type="match status" value="1"/>
</dbReference>
<comment type="function">
    <text evidence="9 10">The central subunit of the protein translocation channel SecYEG. Consists of two halves formed by TMs 1-5 and 6-10. These two domains form a lateral gate at the front which open onto the bilayer between TMs 2 and 7, and are clamped together by SecE at the back. The channel is closed by both a pore ring composed of hydrophobic SecY resides and a short helix (helix 2A) on the extracellular side of the membrane which forms a plug. The plug probably moves laterally to allow the channel to open. The ring and the pore may move independently.</text>
</comment>
<feature type="transmembrane region" description="Helical" evidence="9">
    <location>
        <begin position="206"/>
        <end position="226"/>
    </location>
</feature>
<feature type="transmembrane region" description="Helical" evidence="9">
    <location>
        <begin position="263"/>
        <end position="283"/>
    </location>
</feature>
<evidence type="ECO:0000256" key="3">
    <source>
        <dbReference type="ARBA" id="ARBA00022448"/>
    </source>
</evidence>
<comment type="caution">
    <text evidence="13">The sequence shown here is derived from an EMBL/GenBank/DDBJ whole genome shotgun (WGS) entry which is preliminary data.</text>
</comment>
<keyword evidence="7 9" id="KW-0811">Translocation</keyword>
<evidence type="ECO:0000256" key="4">
    <source>
        <dbReference type="ARBA" id="ARBA00022692"/>
    </source>
</evidence>
<evidence type="ECO:0000256" key="6">
    <source>
        <dbReference type="ARBA" id="ARBA00022989"/>
    </source>
</evidence>
<dbReference type="PRINTS" id="PR00303">
    <property type="entry name" value="SECYTRNLCASE"/>
</dbReference>
<comment type="subunit">
    <text evidence="9">Component of the Sec protein translocase complex. Heterotrimer consisting of SecY, SecE and SecG subunits. The heterotrimers can form oligomers, although 1 heterotrimer is thought to be able to translocate proteins. Interacts with the ribosome. Interacts with SecDF, and other proteins may be involved. Interacts with SecA.</text>
</comment>
<feature type="transmembrane region" description="Helical" evidence="9">
    <location>
        <begin position="112"/>
        <end position="131"/>
    </location>
</feature>
<feature type="transmembrane region" description="Helical" evidence="9">
    <location>
        <begin position="385"/>
        <end position="403"/>
    </location>
</feature>
<comment type="similarity">
    <text evidence="2 9 12">Belongs to the SecY/SEC61-alpha family.</text>
</comment>
<evidence type="ECO:0000256" key="10">
    <source>
        <dbReference type="RuleBase" id="RU000537"/>
    </source>
</evidence>
<feature type="transmembrane region" description="Helical" evidence="9">
    <location>
        <begin position="143"/>
        <end position="162"/>
    </location>
</feature>
<protein>
    <recommendedName>
        <fullName evidence="9 10">Protein translocase subunit SecY</fullName>
    </recommendedName>
</protein>
<dbReference type="InterPro" id="IPR002208">
    <property type="entry name" value="SecY/SEC61-alpha"/>
</dbReference>
<feature type="transmembrane region" description="Helical" evidence="9">
    <location>
        <begin position="18"/>
        <end position="36"/>
    </location>
</feature>
<feature type="transmembrane region" description="Helical" evidence="9">
    <location>
        <begin position="56"/>
        <end position="79"/>
    </location>
</feature>
<evidence type="ECO:0000256" key="9">
    <source>
        <dbReference type="HAMAP-Rule" id="MF_01465"/>
    </source>
</evidence>
<keyword evidence="6 9" id="KW-1133">Transmembrane helix</keyword>
<feature type="transmembrane region" description="Helical" evidence="9">
    <location>
        <begin position="358"/>
        <end position="379"/>
    </location>
</feature>
<keyword evidence="4 9" id="KW-0812">Transmembrane</keyword>
<dbReference type="EMBL" id="PPDD01000008">
    <property type="protein sequence ID" value="PQL58017.1"/>
    <property type="molecule type" value="Genomic_DNA"/>
</dbReference>
<evidence type="ECO:0000256" key="1">
    <source>
        <dbReference type="ARBA" id="ARBA00004141"/>
    </source>
</evidence>
<dbReference type="Gene3D" id="1.10.3370.10">
    <property type="entry name" value="SecY subunit domain"/>
    <property type="match status" value="1"/>
</dbReference>
<organism evidence="13 14">
    <name type="scientific">Veillonella infantium</name>
    <dbReference type="NCBI Taxonomy" id="1911679"/>
    <lineage>
        <taxon>Bacteria</taxon>
        <taxon>Bacillati</taxon>
        <taxon>Bacillota</taxon>
        <taxon>Negativicutes</taxon>
        <taxon>Veillonellales</taxon>
        <taxon>Veillonellaceae</taxon>
        <taxon>Veillonella</taxon>
    </lineage>
</organism>
<evidence type="ECO:0000256" key="11">
    <source>
        <dbReference type="RuleBase" id="RU003484"/>
    </source>
</evidence>
<evidence type="ECO:0000256" key="5">
    <source>
        <dbReference type="ARBA" id="ARBA00022927"/>
    </source>
</evidence>
<dbReference type="PROSITE" id="PS00755">
    <property type="entry name" value="SECY_1"/>
    <property type="match status" value="1"/>
</dbReference>
<dbReference type="PROSITE" id="PS00756">
    <property type="entry name" value="SECY_2"/>
    <property type="match status" value="1"/>
</dbReference>
<keyword evidence="5 9" id="KW-0653">Protein transport</keyword>
<dbReference type="InterPro" id="IPR026593">
    <property type="entry name" value="SecY"/>
</dbReference>
<gene>
    <name evidence="9" type="primary">secY</name>
    <name evidence="13" type="ORF">VCHSUH03_04370</name>
</gene>
<dbReference type="HAMAP" id="MF_01465">
    <property type="entry name" value="SecY"/>
    <property type="match status" value="1"/>
</dbReference>
<keyword evidence="3 9" id="KW-0813">Transport</keyword>
<name>A0ABX5C4W4_9FIRM</name>
<keyword evidence="14" id="KW-1185">Reference proteome</keyword>
<proteinExistence type="inferred from homology"/>
<evidence type="ECO:0000256" key="8">
    <source>
        <dbReference type="ARBA" id="ARBA00023136"/>
    </source>
</evidence>
<evidence type="ECO:0000313" key="13">
    <source>
        <dbReference type="EMBL" id="PQL58017.1"/>
    </source>
</evidence>
<sequence>MLDSLSNIFKITELRNKILYTLMMFAIFRAGIHIPVPGVDASVIESLFTSGNLFGLLDLFAGGALSKFSIFAMSITPYINASIIMQLLQAVVPQFEAWSKDGEDGRKKIAKVTRYGTVVLGFVQAAGMAFALRANNALVNNDFLSVFVVAIILTAGTCLLMWIGEQITAYGIGNGISLIIFAGIVARLPDGLETIYQYIQNGTINMFQAFLFAVIALAMIAVVVAVTQGQRRIPIQYAKRVVGRKMYGGHSTFLPLKVNQAGVIPIIFASSVLMFPVTIAQFIDNEYVHKAADLFTWGTPLQTALYALLIFIFTYFYTAISINITDMADNMKKYGGFIPGIRAGKPTADYVDNVMTKITLAGAVFLAVVAIIPNFLGSITGVQGVYFGGTALLIVVGVALDTMQQIESLMVTRHYKGFVK</sequence>
<feature type="transmembrane region" description="Helical" evidence="9">
    <location>
        <begin position="169"/>
        <end position="186"/>
    </location>
</feature>
<keyword evidence="8 9" id="KW-0472">Membrane</keyword>
<dbReference type="SUPFAM" id="SSF103491">
    <property type="entry name" value="Preprotein translocase SecY subunit"/>
    <property type="match status" value="1"/>
</dbReference>
<dbReference type="PIRSF" id="PIRSF004557">
    <property type="entry name" value="SecY"/>
    <property type="match status" value="1"/>
</dbReference>
<dbReference type="Proteomes" id="UP000238899">
    <property type="component" value="Unassembled WGS sequence"/>
</dbReference>
<evidence type="ECO:0000256" key="12">
    <source>
        <dbReference type="RuleBase" id="RU004349"/>
    </source>
</evidence>
<keyword evidence="9" id="KW-1003">Cell membrane</keyword>
<accession>A0ABX5C4W4</accession>
<evidence type="ECO:0000313" key="14">
    <source>
        <dbReference type="Proteomes" id="UP000238899"/>
    </source>
</evidence>
<comment type="subcellular location">
    <subcellularLocation>
        <location evidence="9">Cell membrane</location>
        <topology evidence="9">Multi-pass membrane protein</topology>
    </subcellularLocation>
    <subcellularLocation>
        <location evidence="1 11">Membrane</location>
        <topology evidence="1 11">Multi-pass membrane protein</topology>
    </subcellularLocation>
</comment>
<feature type="transmembrane region" description="Helical" evidence="9">
    <location>
        <begin position="303"/>
        <end position="324"/>
    </location>
</feature>